<dbReference type="OrthoDB" id="6383457at2"/>
<evidence type="ECO:0000313" key="2">
    <source>
        <dbReference type="Proteomes" id="UP000009282"/>
    </source>
</evidence>
<evidence type="ECO:0000313" key="1">
    <source>
        <dbReference type="EMBL" id="AEP30619.1"/>
    </source>
</evidence>
<accession>G4QM48</accession>
<dbReference type="STRING" id="1085623.GNIT_2522"/>
<dbReference type="Proteomes" id="UP000009282">
    <property type="component" value="Chromosome"/>
</dbReference>
<gene>
    <name evidence="1" type="ordered locus">GNIT_2522</name>
</gene>
<sequence length="214" mass="23083">MVHKNDTSASKDNEVKSDDSVKTAGRRGFFKKAVAGSALIATVSSRPVWAGQCSLSGNLSNNTSSQGMTGPCLLLGYSGGAWSNGHAMNNGFWALIPAITKDTKLSDLYSGSLGMYYSNLSGTVGDAINDKKNGYSKANTGVTNRESGLLKQRTVAILNLQLWEAAKKDFLFGGNNQLSPQFNGLHANFYFDTTISEIMTQTQSWLEDANRDKF</sequence>
<dbReference type="HOGENOM" id="CLU_1287301_0_0_6"/>
<name>G4QM48_GLANF</name>
<dbReference type="AlphaFoldDB" id="G4QM48"/>
<protein>
    <submittedName>
        <fullName evidence="1">Uncharacterized protein</fullName>
    </submittedName>
</protein>
<reference evidence="1 2" key="1">
    <citation type="journal article" date="2011" name="J. Bacteriol.">
        <title>Complete genome sequence of seawater bacterium Glaciecola nitratireducens FR1064T.</title>
        <authorList>
            <person name="Bian F."/>
            <person name="Qin Q.L."/>
            <person name="Xie B.B."/>
            <person name="Shu Y.L."/>
            <person name="Zhang X.Y."/>
            <person name="Yu Y."/>
            <person name="Chen B."/>
            <person name="Chen X.L."/>
            <person name="Zhou B.C."/>
            <person name="Zhang Y.Z."/>
        </authorList>
    </citation>
    <scope>NUCLEOTIDE SEQUENCE [LARGE SCALE GENOMIC DNA]</scope>
    <source>
        <strain evidence="2">JCM 12485 / KCTC 12276 / FR1064</strain>
    </source>
</reference>
<dbReference type="InterPro" id="IPR006311">
    <property type="entry name" value="TAT_signal"/>
</dbReference>
<dbReference type="KEGG" id="gni:GNIT_2522"/>
<keyword evidence="2" id="KW-1185">Reference proteome</keyword>
<organism evidence="1 2">
    <name type="scientific">Glaciecola nitratireducens (strain JCM 12485 / KCTC 12276 / FR1064)</name>
    <dbReference type="NCBI Taxonomy" id="1085623"/>
    <lineage>
        <taxon>Bacteria</taxon>
        <taxon>Pseudomonadati</taxon>
        <taxon>Pseudomonadota</taxon>
        <taxon>Gammaproteobacteria</taxon>
        <taxon>Alteromonadales</taxon>
        <taxon>Alteromonadaceae</taxon>
        <taxon>Brumicola</taxon>
    </lineage>
</organism>
<dbReference type="RefSeq" id="WP_014109492.1">
    <property type="nucleotide sequence ID" value="NC_016041.1"/>
</dbReference>
<proteinExistence type="predicted"/>
<dbReference type="PROSITE" id="PS51318">
    <property type="entry name" value="TAT"/>
    <property type="match status" value="1"/>
</dbReference>
<dbReference type="EMBL" id="CP003060">
    <property type="protein sequence ID" value="AEP30619.1"/>
    <property type="molecule type" value="Genomic_DNA"/>
</dbReference>